<evidence type="ECO:0000313" key="3">
    <source>
        <dbReference type="Proteomes" id="UP001283361"/>
    </source>
</evidence>
<name>A0AAE0YZW4_9GAST</name>
<protein>
    <submittedName>
        <fullName evidence="2">Uncharacterized protein</fullName>
    </submittedName>
</protein>
<reference evidence="2" key="1">
    <citation type="journal article" date="2023" name="G3 (Bethesda)">
        <title>A reference genome for the long-term kleptoplast-retaining sea slug Elysia crispata morphotype clarki.</title>
        <authorList>
            <person name="Eastman K.E."/>
            <person name="Pendleton A.L."/>
            <person name="Shaikh M.A."/>
            <person name="Suttiyut T."/>
            <person name="Ogas R."/>
            <person name="Tomko P."/>
            <person name="Gavelis G."/>
            <person name="Widhalm J.R."/>
            <person name="Wisecaver J.H."/>
        </authorList>
    </citation>
    <scope>NUCLEOTIDE SEQUENCE</scope>
    <source>
        <strain evidence="2">ECLA1</strain>
    </source>
</reference>
<proteinExistence type="predicted"/>
<accession>A0AAE0YZW4</accession>
<feature type="region of interest" description="Disordered" evidence="1">
    <location>
        <begin position="70"/>
        <end position="90"/>
    </location>
</feature>
<keyword evidence="3" id="KW-1185">Reference proteome</keyword>
<organism evidence="2 3">
    <name type="scientific">Elysia crispata</name>
    <name type="common">lettuce slug</name>
    <dbReference type="NCBI Taxonomy" id="231223"/>
    <lineage>
        <taxon>Eukaryota</taxon>
        <taxon>Metazoa</taxon>
        <taxon>Spiralia</taxon>
        <taxon>Lophotrochozoa</taxon>
        <taxon>Mollusca</taxon>
        <taxon>Gastropoda</taxon>
        <taxon>Heterobranchia</taxon>
        <taxon>Euthyneura</taxon>
        <taxon>Panpulmonata</taxon>
        <taxon>Sacoglossa</taxon>
        <taxon>Placobranchoidea</taxon>
        <taxon>Plakobranchidae</taxon>
        <taxon>Elysia</taxon>
    </lineage>
</organism>
<dbReference type="EMBL" id="JAWDGP010005043">
    <property type="protein sequence ID" value="KAK3760162.1"/>
    <property type="molecule type" value="Genomic_DNA"/>
</dbReference>
<evidence type="ECO:0000313" key="2">
    <source>
        <dbReference type="EMBL" id="KAK3760162.1"/>
    </source>
</evidence>
<comment type="caution">
    <text evidence="2">The sequence shown here is derived from an EMBL/GenBank/DDBJ whole genome shotgun (WGS) entry which is preliminary data.</text>
</comment>
<dbReference type="Proteomes" id="UP001283361">
    <property type="component" value="Unassembled WGS sequence"/>
</dbReference>
<gene>
    <name evidence="2" type="ORF">RRG08_005311</name>
</gene>
<evidence type="ECO:0000256" key="1">
    <source>
        <dbReference type="SAM" id="MobiDB-lite"/>
    </source>
</evidence>
<dbReference type="AlphaFoldDB" id="A0AAE0YZW4"/>
<sequence>MCAPSFQNAPTVSDSQSAKPLALHAQFDAARASTGHATTIASQHIATNFKFLPLALRYDVRAKRTSSYTRATPGLHATGRQLSHDQTRPAARDLSFMTRAGTASGQEAERPAQRGVGVAWASLGRPLAVDHDKHSESQDLHKLCIPRPFKALHEKESNVEKTSDTVRERITVYSIDEDYPGSKVTPAQTTICG</sequence>